<reference evidence="1 2" key="1">
    <citation type="journal article" date="2021" name="Hortic Res">
        <title>High-quality reference genome and annotation aids understanding of berry development for evergreen blueberry (Vaccinium darrowii).</title>
        <authorList>
            <person name="Yu J."/>
            <person name="Hulse-Kemp A.M."/>
            <person name="Babiker E."/>
            <person name="Staton M."/>
        </authorList>
    </citation>
    <scope>NUCLEOTIDE SEQUENCE [LARGE SCALE GENOMIC DNA]</scope>
    <source>
        <strain evidence="2">cv. NJ 8807/NJ 8810</strain>
        <tissue evidence="1">Young leaf</tissue>
    </source>
</reference>
<comment type="caution">
    <text evidence="1">The sequence shown here is derived from an EMBL/GenBank/DDBJ whole genome shotgun (WGS) entry which is preliminary data.</text>
</comment>
<gene>
    <name evidence="1" type="ORF">Vadar_001271</name>
</gene>
<keyword evidence="2" id="KW-1185">Reference proteome</keyword>
<dbReference type="Proteomes" id="UP000828048">
    <property type="component" value="Chromosome 4"/>
</dbReference>
<organism evidence="1 2">
    <name type="scientific">Vaccinium darrowii</name>
    <dbReference type="NCBI Taxonomy" id="229202"/>
    <lineage>
        <taxon>Eukaryota</taxon>
        <taxon>Viridiplantae</taxon>
        <taxon>Streptophyta</taxon>
        <taxon>Embryophyta</taxon>
        <taxon>Tracheophyta</taxon>
        <taxon>Spermatophyta</taxon>
        <taxon>Magnoliopsida</taxon>
        <taxon>eudicotyledons</taxon>
        <taxon>Gunneridae</taxon>
        <taxon>Pentapetalae</taxon>
        <taxon>asterids</taxon>
        <taxon>Ericales</taxon>
        <taxon>Ericaceae</taxon>
        <taxon>Vaccinioideae</taxon>
        <taxon>Vaccinieae</taxon>
        <taxon>Vaccinium</taxon>
    </lineage>
</organism>
<evidence type="ECO:0000313" key="2">
    <source>
        <dbReference type="Proteomes" id="UP000828048"/>
    </source>
</evidence>
<sequence length="277" mass="29829">MGTDVLLQLVLVLLTIFIFISVQHFPKQALTKLRSKSKTTAQSNRHFLNGAQLLSKARSTRNKTTSINLAKHAVSEADKALSMSPKDPAAHILKALSLDLMGRRTSALKSLDAALSPPAVKSLTERERGDALVKRAEIVVAVGKRRRVEEAVADLVEAVGLGCGESGKAWWLLGKCYEVKGMREEARKAFEEAASSCQGAAAWCGLPEYLEDRKGVTTVFCRHNFDGRGNCCSSSVALGSFKRAEAGADPFGRAVEVISGIKEDVCNAYVALQNIPG</sequence>
<accession>A0ACB7Z142</accession>
<proteinExistence type="predicted"/>
<evidence type="ECO:0000313" key="1">
    <source>
        <dbReference type="EMBL" id="KAH7859454.1"/>
    </source>
</evidence>
<dbReference type="EMBL" id="CM037154">
    <property type="protein sequence ID" value="KAH7859454.1"/>
    <property type="molecule type" value="Genomic_DNA"/>
</dbReference>
<name>A0ACB7Z142_9ERIC</name>
<protein>
    <submittedName>
        <fullName evidence="1">Uncharacterized protein</fullName>
    </submittedName>
</protein>